<dbReference type="PANTHER" id="PTHR46246:SF1">
    <property type="entry name" value="GUANOSINE-3',5'-BIS(DIPHOSPHATE) 3'-PYROPHOSPHOHYDROLASE MESH1"/>
    <property type="match status" value="1"/>
</dbReference>
<dbReference type="Gene3D" id="1.10.3210.10">
    <property type="entry name" value="Hypothetical protein af1432"/>
    <property type="match status" value="1"/>
</dbReference>
<evidence type="ECO:0000313" key="3">
    <source>
        <dbReference type="Proteomes" id="UP000430508"/>
    </source>
</evidence>
<gene>
    <name evidence="2" type="ORF">GQ588_09300</name>
</gene>
<dbReference type="GO" id="GO:0008893">
    <property type="term" value="F:guanosine-3',5'-bis(diphosphate) 3'-diphosphatase activity"/>
    <property type="evidence" value="ECO:0007669"/>
    <property type="project" value="TreeGrafter"/>
</dbReference>
<organism evidence="2 3">
    <name type="scientific">Dehalobacter restrictus</name>
    <dbReference type="NCBI Taxonomy" id="55583"/>
    <lineage>
        <taxon>Bacteria</taxon>
        <taxon>Bacillati</taxon>
        <taxon>Bacillota</taxon>
        <taxon>Clostridia</taxon>
        <taxon>Eubacteriales</taxon>
        <taxon>Desulfitobacteriaceae</taxon>
        <taxon>Dehalobacter</taxon>
    </lineage>
</organism>
<feature type="domain" description="HD/PDEase" evidence="1">
    <location>
        <begin position="23"/>
        <end position="130"/>
    </location>
</feature>
<protein>
    <submittedName>
        <fullName evidence="2">HD domain-containing protein</fullName>
    </submittedName>
</protein>
<accession>A0A857DKA4</accession>
<reference evidence="2 3" key="1">
    <citation type="submission" date="2019-12" db="EMBL/GenBank/DDBJ databases">
        <title>Sequence classification of anaerobic respiratory reductive dehalogenases: First we see many, then we see few.</title>
        <authorList>
            <person name="Molenda O."/>
            <person name="Puentes Jacome L.A."/>
            <person name="Cao X."/>
            <person name="Nesbo C.L."/>
            <person name="Tang S."/>
            <person name="Morson N."/>
            <person name="Patron J."/>
            <person name="Lomheim L."/>
            <person name="Wishart D.S."/>
            <person name="Edwards E.A."/>
        </authorList>
    </citation>
    <scope>NUCLEOTIDE SEQUENCE [LARGE SCALE GENOMIC DNA]</scope>
    <source>
        <strain evidence="2 3">12DCA</strain>
    </source>
</reference>
<evidence type="ECO:0000313" key="2">
    <source>
        <dbReference type="EMBL" id="QHA00815.1"/>
    </source>
</evidence>
<dbReference type="RefSeq" id="WP_019226486.1">
    <property type="nucleotide sequence ID" value="NZ_CP046996.1"/>
</dbReference>
<name>A0A857DKA4_9FIRM</name>
<evidence type="ECO:0000259" key="1">
    <source>
        <dbReference type="SMART" id="SM00471"/>
    </source>
</evidence>
<dbReference type="Pfam" id="PF13328">
    <property type="entry name" value="HD_4"/>
    <property type="match status" value="1"/>
</dbReference>
<proteinExistence type="predicted"/>
<dbReference type="EMBL" id="CP046996">
    <property type="protein sequence ID" value="QHA00815.1"/>
    <property type="molecule type" value="Genomic_DNA"/>
</dbReference>
<dbReference type="Proteomes" id="UP000430508">
    <property type="component" value="Chromosome"/>
</dbReference>
<dbReference type="InterPro" id="IPR003607">
    <property type="entry name" value="HD/PDEase_dom"/>
</dbReference>
<dbReference type="InterPro" id="IPR052194">
    <property type="entry name" value="MESH1"/>
</dbReference>
<sequence length="191" mass="21979">MNKVFAAIDIAANAHKSQFRKGTNTPYITHPYAVGMILQKEGCAEDIVVAGILHDTVEDTIINLEYLRNKFGNKVALIVEGCSEPDKSLPWEERKEHTIEYLKTAIPVIKAVACADKLHNVLTMLEDYQKEGEKLWTRFNRGREKQEWYYRNLVQSFMHPPVDDDFKKLYLTFAKAVSDLFDPKPDNISFI</sequence>
<dbReference type="PANTHER" id="PTHR46246">
    <property type="entry name" value="GUANOSINE-3',5'-BIS(DIPHOSPHATE) 3'-PYROPHOSPHOHYDROLASE MESH1"/>
    <property type="match status" value="1"/>
</dbReference>
<dbReference type="AlphaFoldDB" id="A0A857DKA4"/>
<dbReference type="SMART" id="SM00471">
    <property type="entry name" value="HDc"/>
    <property type="match status" value="1"/>
</dbReference>
<dbReference type="SUPFAM" id="SSF109604">
    <property type="entry name" value="HD-domain/PDEase-like"/>
    <property type="match status" value="1"/>
</dbReference>